<feature type="domain" description="DUF7950" evidence="1">
    <location>
        <begin position="148"/>
        <end position="261"/>
    </location>
</feature>
<dbReference type="AlphaFoldDB" id="A0AB40AK96"/>
<accession>A0AB40AK96</accession>
<protein>
    <submittedName>
        <fullName evidence="3">Uncharacterized protein LOC120250580</fullName>
    </submittedName>
</protein>
<dbReference type="Proteomes" id="UP001515500">
    <property type="component" value="Chromosome 19"/>
</dbReference>
<sequence length="262" mass="29356">MQAVEVAKTHEIMARFRPIAPKPELPAKSAPETPPRSAIAALHLRTRPCRTRKRARPPAPTPLLPIKHLRLDTTTTTTTSLVHPVLTHHPLPTIPVERDLLQELQKPKVITPQPVRPVGSRITILGCITLPKPTTMSSPSSKKPAKVEEELELESLPAVVSDSKNKVRLVNLAYKEMVGQPECSWLDSLGAGSSRRINGEVMLYVPENHCSSFVKFGDRFSCRVRIEWPCNGRKKMVDVPCDVVRLCCDSKDYSFAWRFHIN</sequence>
<keyword evidence="2" id="KW-1185">Reference proteome</keyword>
<dbReference type="RefSeq" id="XP_039115342.1">
    <property type="nucleotide sequence ID" value="XM_039259408.1"/>
</dbReference>
<proteinExistence type="predicted"/>
<dbReference type="Pfam" id="PF25821">
    <property type="entry name" value="DUF7950"/>
    <property type="match status" value="1"/>
</dbReference>
<name>A0AB40AK96_DIOCR</name>
<evidence type="ECO:0000313" key="2">
    <source>
        <dbReference type="Proteomes" id="UP001515500"/>
    </source>
</evidence>
<organism evidence="2 3">
    <name type="scientific">Dioscorea cayennensis subsp. rotundata</name>
    <name type="common">White Guinea yam</name>
    <name type="synonym">Dioscorea rotundata</name>
    <dbReference type="NCBI Taxonomy" id="55577"/>
    <lineage>
        <taxon>Eukaryota</taxon>
        <taxon>Viridiplantae</taxon>
        <taxon>Streptophyta</taxon>
        <taxon>Embryophyta</taxon>
        <taxon>Tracheophyta</taxon>
        <taxon>Spermatophyta</taxon>
        <taxon>Magnoliopsida</taxon>
        <taxon>Liliopsida</taxon>
        <taxon>Dioscoreales</taxon>
        <taxon>Dioscoreaceae</taxon>
        <taxon>Dioscorea</taxon>
    </lineage>
</organism>
<dbReference type="GeneID" id="120250580"/>
<reference evidence="3" key="1">
    <citation type="submission" date="2025-08" db="UniProtKB">
        <authorList>
            <consortium name="RefSeq"/>
        </authorList>
    </citation>
    <scope>IDENTIFICATION</scope>
</reference>
<evidence type="ECO:0000259" key="1">
    <source>
        <dbReference type="Pfam" id="PF25821"/>
    </source>
</evidence>
<dbReference type="PANTHER" id="PTHR33595">
    <property type="entry name" value="VON WILLEBRAND FACTOR A DOMAIN PROTEIN"/>
    <property type="match status" value="1"/>
</dbReference>
<dbReference type="InterPro" id="IPR057710">
    <property type="entry name" value="DUF7950"/>
</dbReference>
<evidence type="ECO:0000313" key="3">
    <source>
        <dbReference type="RefSeq" id="XP_039115342.1"/>
    </source>
</evidence>
<gene>
    <name evidence="3" type="primary">LOC120250580</name>
</gene>
<dbReference type="PANTHER" id="PTHR33595:SF3">
    <property type="entry name" value="PAS DOMAIN-CONTAINING PROTEIN"/>
    <property type="match status" value="1"/>
</dbReference>